<gene>
    <name evidence="2" type="ORF">SDC9_38037</name>
</gene>
<dbReference type="InterPro" id="IPR036397">
    <property type="entry name" value="RNaseH_sf"/>
</dbReference>
<protein>
    <recommendedName>
        <fullName evidence="1">Piwi domain-containing protein</fullName>
    </recommendedName>
</protein>
<name>A0A644VL99_9ZZZZ</name>
<comment type="caution">
    <text evidence="2">The sequence shown here is derived from an EMBL/GenBank/DDBJ whole genome shotgun (WGS) entry which is preliminary data.</text>
</comment>
<dbReference type="SUPFAM" id="SSF53098">
    <property type="entry name" value="Ribonuclease H-like"/>
    <property type="match status" value="1"/>
</dbReference>
<dbReference type="SMART" id="SM00950">
    <property type="entry name" value="Piwi"/>
    <property type="match status" value="1"/>
</dbReference>
<accession>A0A644VL99</accession>
<dbReference type="Pfam" id="PF02171">
    <property type="entry name" value="Piwi"/>
    <property type="match status" value="1"/>
</dbReference>
<dbReference type="AlphaFoldDB" id="A0A644VL99"/>
<organism evidence="2">
    <name type="scientific">bioreactor metagenome</name>
    <dbReference type="NCBI Taxonomy" id="1076179"/>
    <lineage>
        <taxon>unclassified sequences</taxon>
        <taxon>metagenomes</taxon>
        <taxon>ecological metagenomes</taxon>
    </lineage>
</organism>
<dbReference type="EMBL" id="VSSQ01000344">
    <property type="protein sequence ID" value="MPL91950.1"/>
    <property type="molecule type" value="Genomic_DNA"/>
</dbReference>
<feature type="domain" description="Piwi" evidence="1">
    <location>
        <begin position="415"/>
        <end position="724"/>
    </location>
</feature>
<reference evidence="2" key="1">
    <citation type="submission" date="2019-08" db="EMBL/GenBank/DDBJ databases">
        <authorList>
            <person name="Kucharzyk K."/>
            <person name="Murdoch R.W."/>
            <person name="Higgins S."/>
            <person name="Loffler F."/>
        </authorList>
    </citation>
    <scope>NUCLEOTIDE SEQUENCE</scope>
</reference>
<dbReference type="Gene3D" id="3.40.50.2300">
    <property type="match status" value="1"/>
</dbReference>
<dbReference type="InterPro" id="IPR012337">
    <property type="entry name" value="RNaseH-like_sf"/>
</dbReference>
<proteinExistence type="predicted"/>
<dbReference type="Gene3D" id="3.30.420.10">
    <property type="entry name" value="Ribonuclease H-like superfamily/Ribonuclease H"/>
    <property type="match status" value="1"/>
</dbReference>
<sequence length="736" mass="85873">MEQSLFLNTLAFEFPKEPKIFYFSKEDRKDVSLTKLSHQLFPTNIKDIFPDIKNSDTIYTSFDRNVANLLPLGIDFAAPENYNLVKRHYNRKLNYFLVCQNLIVEPNRITKDNQVWILCNTDNRRKDCDRYDRFTLKFDFDHFNKRAQIVLSYDRGGLILKSSITDFLKTDNDPFTISLKPAPSIGLINRVLFKQLVEKEDGHSYTKFRIDRHVFLEDKVKEYNTENSFPIMNNKLANYLGINEEESNDDSESQYVYIRPKNRYLKYYNKINQFFKRYLDNDEFRSIIPISKDGFSFANELQIGYTKEKSKELIFGDKRINVNPQAGVNNGPFAQAKPSNIQLLFIFPKADVDQARLLLGYLKDGYKDFFKGLKKYTGKEVTHAPSKFHVQLENPNDPIPEIEKMLQEEREDRELIAIYLTPISKHSADKEAHKIYYKVKEKLLVNNIVSQCIETDKMLRVLKEDEGVDKNGNPKKNFSYTLQNIAIAINAKLGGTPWRLNAPVQNELVVGIGAFKNIENNTNYIGSAFSFDNTGSFNAFEYFQRDQLKELAGSVENAIKNFTRINDKPERLIIHYYKEMSLIHEFPHIENKLNNLGLDIPVYVVTVNKTESEDFLVFDGKNKDLLPYSGRYINLGNKTYLLCNNTRYENAVHNFMDGYPFPVKIKIECPTDTTQPIDTKIVTELIDQVYQFSRIYWKSVKQQNLPVTIKYPEMIAQILPYFSNTDNIDTNNLWFL</sequence>
<dbReference type="InterPro" id="IPR003165">
    <property type="entry name" value="Piwi"/>
</dbReference>
<dbReference type="GO" id="GO:0003676">
    <property type="term" value="F:nucleic acid binding"/>
    <property type="evidence" value="ECO:0007669"/>
    <property type="project" value="InterPro"/>
</dbReference>
<evidence type="ECO:0000259" key="1">
    <source>
        <dbReference type="PROSITE" id="PS50822"/>
    </source>
</evidence>
<dbReference type="PROSITE" id="PS50822">
    <property type="entry name" value="PIWI"/>
    <property type="match status" value="1"/>
</dbReference>
<evidence type="ECO:0000313" key="2">
    <source>
        <dbReference type="EMBL" id="MPL91950.1"/>
    </source>
</evidence>